<evidence type="ECO:0008006" key="4">
    <source>
        <dbReference type="Google" id="ProtNLM"/>
    </source>
</evidence>
<reference evidence="3" key="1">
    <citation type="journal article" date="2018" name="Nat. Microbiol.">
        <title>Leveraging single-cell genomics to expand the fungal tree of life.</title>
        <authorList>
            <person name="Ahrendt S.R."/>
            <person name="Quandt C.A."/>
            <person name="Ciobanu D."/>
            <person name="Clum A."/>
            <person name="Salamov A."/>
            <person name="Andreopoulos B."/>
            <person name="Cheng J.F."/>
            <person name="Woyke T."/>
            <person name="Pelin A."/>
            <person name="Henrissat B."/>
            <person name="Reynolds N.K."/>
            <person name="Benny G.L."/>
            <person name="Smith M.E."/>
            <person name="James T.Y."/>
            <person name="Grigoriev I.V."/>
        </authorList>
    </citation>
    <scope>NUCLEOTIDE SEQUENCE [LARGE SCALE GENOMIC DNA]</scope>
</reference>
<keyword evidence="3" id="KW-1185">Reference proteome</keyword>
<feature type="compositionally biased region" description="Low complexity" evidence="1">
    <location>
        <begin position="383"/>
        <end position="399"/>
    </location>
</feature>
<gene>
    <name evidence="2" type="ORF">BDK51DRAFT_26964</name>
</gene>
<feature type="compositionally biased region" description="Low complexity" evidence="1">
    <location>
        <begin position="345"/>
        <end position="359"/>
    </location>
</feature>
<feature type="compositionally biased region" description="Polar residues" evidence="1">
    <location>
        <begin position="406"/>
        <end position="433"/>
    </location>
</feature>
<feature type="compositionally biased region" description="Polar residues" evidence="1">
    <location>
        <begin position="255"/>
        <end position="266"/>
    </location>
</feature>
<evidence type="ECO:0000313" key="2">
    <source>
        <dbReference type="EMBL" id="RKO88683.1"/>
    </source>
</evidence>
<feature type="compositionally biased region" description="Polar residues" evidence="1">
    <location>
        <begin position="475"/>
        <end position="485"/>
    </location>
</feature>
<feature type="compositionally biased region" description="Low complexity" evidence="1">
    <location>
        <begin position="129"/>
        <end position="157"/>
    </location>
</feature>
<evidence type="ECO:0000256" key="1">
    <source>
        <dbReference type="SAM" id="MobiDB-lite"/>
    </source>
</evidence>
<dbReference type="AlphaFoldDB" id="A0A4P9WAX6"/>
<evidence type="ECO:0000313" key="3">
    <source>
        <dbReference type="Proteomes" id="UP000269721"/>
    </source>
</evidence>
<feature type="compositionally biased region" description="Low complexity" evidence="1">
    <location>
        <begin position="283"/>
        <end position="299"/>
    </location>
</feature>
<feature type="region of interest" description="Disordered" evidence="1">
    <location>
        <begin position="99"/>
        <end position="518"/>
    </location>
</feature>
<dbReference type="EMBL" id="KZ996552">
    <property type="protein sequence ID" value="RKO88683.1"/>
    <property type="molecule type" value="Genomic_DNA"/>
</dbReference>
<proteinExistence type="predicted"/>
<protein>
    <recommendedName>
        <fullName evidence="4">FERM domain-containing protein</fullName>
    </recommendedName>
</protein>
<sequence length="573" mass="60380">MIRFGILVDILRKEPEVDEFSCGFGSEGIVIIDIDKKIYVQIQGWPDVTWSHSIDRIRWSFNREGKSAVTMKVYTPQAQIVHNLCLRLKYLFEKRKHTPAVKVAPRPQSQPTPTPEAEPRAAGGRRRSSLGNLLKGSKANVREGSTGTGSRRGSSPRSSDEVLAPGARGSQPIIAPQPAVGERDPSDAVIEQLVPAGEANDEPQRSISSGSSPFARTSASETEKPGSGTRPASGHSGRGRGLSPGGTRVRPPLTSRISAESMSADPSQEAGPRPPDTLDDVEAMLASAAAALDDVPVASGDIISGGTHSRASSRRPHKITTSVFATTKTKRIADAKTSPAEGTSPDDSASPNDSSSPNESSPPPMTSSPVDEDLPELPDGRVSEVGGSSIVRSGSVPRSPFAKPPATTSVFGRPNQQRSRSSTKVSQLASFATTPGERVLRSPSQNRFLDSGESTDDPTTRSSVSGPQGGGPLRQSASRQLSEYGSNVGDGRYSISKRLSGFDANGGGGSVSGRQSTASSVTSYAGVLPEKPAAYNVKRSPSKQSSLVKRNDEGGSFYEAAPEEFIDMTSGRY</sequence>
<organism evidence="2 3">
    <name type="scientific">Blyttiomyces helicus</name>
    <dbReference type="NCBI Taxonomy" id="388810"/>
    <lineage>
        <taxon>Eukaryota</taxon>
        <taxon>Fungi</taxon>
        <taxon>Fungi incertae sedis</taxon>
        <taxon>Chytridiomycota</taxon>
        <taxon>Chytridiomycota incertae sedis</taxon>
        <taxon>Chytridiomycetes</taxon>
        <taxon>Chytridiomycetes incertae sedis</taxon>
        <taxon>Blyttiomyces</taxon>
    </lineage>
</organism>
<accession>A0A4P9WAX6</accession>
<name>A0A4P9WAX6_9FUNG</name>
<dbReference type="Proteomes" id="UP000269721">
    <property type="component" value="Unassembled WGS sequence"/>
</dbReference>
<feature type="compositionally biased region" description="Polar residues" evidence="1">
    <location>
        <begin position="205"/>
        <end position="220"/>
    </location>
</feature>